<dbReference type="Proteomes" id="UP000886595">
    <property type="component" value="Unassembled WGS sequence"/>
</dbReference>
<protein>
    <submittedName>
        <fullName evidence="1">Uncharacterized protein</fullName>
    </submittedName>
</protein>
<organism evidence="1 2">
    <name type="scientific">Brassica carinata</name>
    <name type="common">Ethiopian mustard</name>
    <name type="synonym">Abyssinian cabbage</name>
    <dbReference type="NCBI Taxonomy" id="52824"/>
    <lineage>
        <taxon>Eukaryota</taxon>
        <taxon>Viridiplantae</taxon>
        <taxon>Streptophyta</taxon>
        <taxon>Embryophyta</taxon>
        <taxon>Tracheophyta</taxon>
        <taxon>Spermatophyta</taxon>
        <taxon>Magnoliopsida</taxon>
        <taxon>eudicotyledons</taxon>
        <taxon>Gunneridae</taxon>
        <taxon>Pentapetalae</taxon>
        <taxon>rosids</taxon>
        <taxon>malvids</taxon>
        <taxon>Brassicales</taxon>
        <taxon>Brassicaceae</taxon>
        <taxon>Brassiceae</taxon>
        <taxon>Brassica</taxon>
    </lineage>
</organism>
<comment type="caution">
    <text evidence="1">The sequence shown here is derived from an EMBL/GenBank/DDBJ whole genome shotgun (WGS) entry which is preliminary data.</text>
</comment>
<gene>
    <name evidence="1" type="ORF">Bca52824_095372</name>
</gene>
<accession>A0A8X7P0D1</accession>
<proteinExistence type="predicted"/>
<evidence type="ECO:0000313" key="2">
    <source>
        <dbReference type="Proteomes" id="UP000886595"/>
    </source>
</evidence>
<dbReference type="EMBL" id="JAAMPC010000355">
    <property type="protein sequence ID" value="KAG2242785.1"/>
    <property type="molecule type" value="Genomic_DNA"/>
</dbReference>
<sequence length="66" mass="7390">RRDKVFGLLLTLNPSYNSLIKHILRSGSYLTLRKCVHKLKEEGSIGHFGGKGEITLANQAEVPQKQ</sequence>
<keyword evidence="2" id="KW-1185">Reference proteome</keyword>
<dbReference type="AlphaFoldDB" id="A0A8X7P0D1"/>
<feature type="non-terminal residue" evidence="1">
    <location>
        <position position="66"/>
    </location>
</feature>
<name>A0A8X7P0D1_BRACI</name>
<feature type="non-terminal residue" evidence="1">
    <location>
        <position position="1"/>
    </location>
</feature>
<evidence type="ECO:0000313" key="1">
    <source>
        <dbReference type="EMBL" id="KAG2242785.1"/>
    </source>
</evidence>
<reference evidence="1 2" key="1">
    <citation type="submission" date="2020-02" db="EMBL/GenBank/DDBJ databases">
        <authorList>
            <person name="Ma Q."/>
            <person name="Huang Y."/>
            <person name="Song X."/>
            <person name="Pei D."/>
        </authorList>
    </citation>
    <scope>NUCLEOTIDE SEQUENCE [LARGE SCALE GENOMIC DNA]</scope>
    <source>
        <strain evidence="1">Sxm20200214</strain>
        <tissue evidence="1">Leaf</tissue>
    </source>
</reference>